<dbReference type="CDD" id="cd24004">
    <property type="entry name" value="ASKHA_NBD_PilM-like"/>
    <property type="match status" value="1"/>
</dbReference>
<keyword evidence="3" id="KW-1185">Reference proteome</keyword>
<proteinExistence type="predicted"/>
<dbReference type="Gene3D" id="3.30.1490.300">
    <property type="match status" value="1"/>
</dbReference>
<dbReference type="Proteomes" id="UP000243524">
    <property type="component" value="Unassembled WGS sequence"/>
</dbReference>
<keyword evidence="2" id="KW-0132">Cell division</keyword>
<feature type="domain" description="SHS2" evidence="1">
    <location>
        <begin position="5"/>
        <end position="202"/>
    </location>
</feature>
<keyword evidence="2" id="KW-0131">Cell cycle</keyword>
<organism evidence="2 3">
    <name type="scientific">Halalkalibacillus sediminis</name>
    <dbReference type="NCBI Taxonomy" id="2018042"/>
    <lineage>
        <taxon>Bacteria</taxon>
        <taxon>Bacillati</taxon>
        <taxon>Bacillota</taxon>
        <taxon>Bacilli</taxon>
        <taxon>Bacillales</taxon>
        <taxon>Bacillaceae</taxon>
        <taxon>Halalkalibacillus</taxon>
    </lineage>
</organism>
<dbReference type="InterPro" id="IPR050696">
    <property type="entry name" value="FtsA/MreB"/>
</dbReference>
<comment type="caution">
    <text evidence="2">The sequence shown here is derived from an EMBL/GenBank/DDBJ whole genome shotgun (WGS) entry which is preliminary data.</text>
</comment>
<evidence type="ECO:0000313" key="3">
    <source>
        <dbReference type="Proteomes" id="UP000243524"/>
    </source>
</evidence>
<evidence type="ECO:0000313" key="2">
    <source>
        <dbReference type="EMBL" id="PKR79311.1"/>
    </source>
</evidence>
<protein>
    <submittedName>
        <fullName evidence="2">Cell division protein</fullName>
    </submittedName>
</protein>
<dbReference type="AlphaFoldDB" id="A0A2I0QYA2"/>
<gene>
    <name evidence="2" type="ORF">CEY16_06105</name>
</gene>
<name>A0A2I0QYA2_9BACI</name>
<dbReference type="PANTHER" id="PTHR32432">
    <property type="entry name" value="CELL DIVISION PROTEIN FTSA-RELATED"/>
    <property type="match status" value="1"/>
</dbReference>
<sequence length="718" mass="79945">MSDKLFALDIGTRSVVGIILKKIDQSYEVIEMISKEHEERSMLDGQIHNVLAVSKVIQQIKNQLEEKHGPLKKVCVAAAGRALKTKESSVEIDISQQPLMTEDDIFHLELAAVQQAQYQLAEEEKDHLSSNYYCVGYSVLHYYLDDEDIGSLLDQQGEKAKVDVIATFLPKVVVESLLSALQRAELEMDALTLEPIAAIQVLIPQSMRRLNVALVDIGAGTSDIAITNDGTVTAYGMVPKAGDEITEALSDQYLLDFNQAEKAKRDLTSHASMEIEDILGFKTTVDQKEVVKTIEYAIDELSASICDQILKLNQKAPKAVMLVGGGSLTPSITQKIAKHLQLPDQRVAVRGIDAIQLLANKENLPVSPEFVTPIGIAIAAKQSPVHYISVQVNNRTVRLFDLKQLTIGDSLLAAGIELNKLYGKPGIAIFTSLNGKKITLPGTFGEAPSIFINGEEASLQDRIQHGDEIFVEQGKDGSTPTYRVKDVIGDLPTQTITLQNQPVELRPNVIVNGKHADMNQVLKDGDQINWSSTQNVEDIFKQQRLNDLIDLDKPFHIYLNGKRHQTKEKIIELLVNGQPASFDQSVRNGDQIAYSTHNQVSVNEFLNELNLSLAKKITVFYEGNAITLTKDYLHLSKNGQILKGESLLYPGDQLELEKQMPSPFIFQDLFRYIDLEPEYKKGYRFKLFKNGHEVGFSEEIADNDELSISWTESIYSNE</sequence>
<dbReference type="InterPro" id="IPR005883">
    <property type="entry name" value="PilM"/>
</dbReference>
<dbReference type="GO" id="GO:0051301">
    <property type="term" value="P:cell division"/>
    <property type="evidence" value="ECO:0007669"/>
    <property type="project" value="UniProtKB-KW"/>
</dbReference>
<dbReference type="InterPro" id="IPR043129">
    <property type="entry name" value="ATPase_NBD"/>
</dbReference>
<dbReference type="InterPro" id="IPR003494">
    <property type="entry name" value="SHS2_FtsA"/>
</dbReference>
<dbReference type="OrthoDB" id="9768127at2"/>
<dbReference type="PANTHER" id="PTHR32432:SF3">
    <property type="entry name" value="ETHANOLAMINE UTILIZATION PROTEIN EUTJ"/>
    <property type="match status" value="1"/>
</dbReference>
<accession>A0A2I0QYA2</accession>
<dbReference type="Pfam" id="PF11104">
    <property type="entry name" value="PilM_2"/>
    <property type="match status" value="1"/>
</dbReference>
<dbReference type="RefSeq" id="WP_101331055.1">
    <property type="nucleotide sequence ID" value="NZ_PJNH01000001.1"/>
</dbReference>
<dbReference type="Gene3D" id="3.30.420.40">
    <property type="match status" value="2"/>
</dbReference>
<evidence type="ECO:0000259" key="1">
    <source>
        <dbReference type="SMART" id="SM00842"/>
    </source>
</evidence>
<reference evidence="2 3" key="1">
    <citation type="submission" date="2017-06" db="EMBL/GenBank/DDBJ databases">
        <title>the draft geome sequence of Illustriluteabacillus marina B3227.</title>
        <authorList>
            <person name="He R.-H."/>
            <person name="Du Z.-J."/>
        </authorList>
    </citation>
    <scope>NUCLEOTIDE SEQUENCE [LARGE SCALE GENOMIC DNA]</scope>
    <source>
        <strain evidence="2 3">B3227</strain>
    </source>
</reference>
<dbReference type="SUPFAM" id="SSF53067">
    <property type="entry name" value="Actin-like ATPase domain"/>
    <property type="match status" value="2"/>
</dbReference>
<dbReference type="SMART" id="SM00842">
    <property type="entry name" value="FtsA"/>
    <property type="match status" value="1"/>
</dbReference>
<dbReference type="EMBL" id="PJNH01000001">
    <property type="protein sequence ID" value="PKR79311.1"/>
    <property type="molecule type" value="Genomic_DNA"/>
</dbReference>